<evidence type="ECO:0000313" key="2">
    <source>
        <dbReference type="EMBL" id="CCJ30201.1"/>
    </source>
</evidence>
<feature type="non-terminal residue" evidence="2">
    <location>
        <position position="522"/>
    </location>
</feature>
<dbReference type="InParanoid" id="L0PCS0"/>
<feature type="coiled-coil region" evidence="1">
    <location>
        <begin position="92"/>
        <end position="119"/>
    </location>
</feature>
<evidence type="ECO:0000313" key="3">
    <source>
        <dbReference type="Proteomes" id="UP000010422"/>
    </source>
</evidence>
<dbReference type="EMBL" id="CAKM01000240">
    <property type="protein sequence ID" value="CCJ30201.1"/>
    <property type="molecule type" value="Genomic_DNA"/>
</dbReference>
<gene>
    <name evidence="2" type="ORF">PNEJI1_000679</name>
</gene>
<sequence length="522" mass="61023">MVEKNMEIEQKNIFITSLTHKNEELMEKTNEVIFLKKELQEEKNNIEELKNIMKKYKEIKSSHIPDQNKINNKNILHESTDKTCLLVNDKDVNNYKSELKSLEILYNQSTEEKKLLESQIIHLTNCLNIIKTDDRIDISDKNIQKLESYQEILNKSTENCSKYSSNQFRNQLNIHLESQVSEQGLNISKKESSEKSIVVIKNIIDNFKKTKNKTENKYLEDKKKYTLSSQITDKDEGNFSEYVSSKDYIILTKNRNSLFNSLYISSKKLSENPSNSEIQIHKSENSSNLEKNIIMESENQDDIYNLNSIDRINEHKELQTELEELKKNIKILENKNQYQAVLINSLYTEKDKLTQESINSKNVLSKLEEENNKLNSIIISISEDRDEEKKKQLEAQKKIEELQNELNQNITGTLKAKQLLKKQNTMIKELKEKALSGNINELYNELSLKNKQIEELKVSIHSKFIIILIIKKTNVEEITRLKKENMLMSNAWCNLASHIKQNDPTTQYPLLPSDLTKANRNL</sequence>
<protein>
    <recommendedName>
        <fullName evidence="4">Hook C-terminal domain-containing protein</fullName>
    </recommendedName>
</protein>
<reference evidence="2 3" key="1">
    <citation type="journal article" date="2012" name="MBio">
        <title>De novo assembly of the Pneumocystis jirovecii genome from a single bronchoalveolar lavage fluid specimen from a patient.</title>
        <authorList>
            <person name="Cisse O.H."/>
            <person name="Pagni M."/>
            <person name="Hauser P.M."/>
        </authorList>
    </citation>
    <scope>NUCLEOTIDE SEQUENCE [LARGE SCALE GENOMIC DNA]</scope>
    <source>
        <strain evidence="2 3">SE8</strain>
    </source>
</reference>
<feature type="coiled-coil region" evidence="1">
    <location>
        <begin position="308"/>
        <end position="405"/>
    </location>
</feature>
<proteinExistence type="predicted"/>
<feature type="coiled-coil region" evidence="1">
    <location>
        <begin position="25"/>
        <end position="59"/>
    </location>
</feature>
<dbReference type="AlphaFoldDB" id="L0PCS0"/>
<evidence type="ECO:0008006" key="4">
    <source>
        <dbReference type="Google" id="ProtNLM"/>
    </source>
</evidence>
<dbReference type="Proteomes" id="UP000010422">
    <property type="component" value="Unassembled WGS sequence"/>
</dbReference>
<comment type="caution">
    <text evidence="2">The sequence shown here is derived from an EMBL/GenBank/DDBJ whole genome shotgun (WGS) entry which is preliminary data.</text>
</comment>
<accession>L0PCS0</accession>
<dbReference type="VEuPathDB" id="FungiDB:PNEJI1_000679"/>
<organism evidence="3">
    <name type="scientific">Pneumocystis jirovecii</name>
    <name type="common">Human pneumocystis pneumonia agent</name>
    <dbReference type="NCBI Taxonomy" id="42068"/>
    <lineage>
        <taxon>Eukaryota</taxon>
        <taxon>Fungi</taxon>
        <taxon>Dikarya</taxon>
        <taxon>Ascomycota</taxon>
        <taxon>Taphrinomycotina</taxon>
        <taxon>Pneumocystomycetes</taxon>
        <taxon>Pneumocystaceae</taxon>
        <taxon>Pneumocystis</taxon>
    </lineage>
</organism>
<evidence type="ECO:0000256" key="1">
    <source>
        <dbReference type="SAM" id="Coils"/>
    </source>
</evidence>
<keyword evidence="1" id="KW-0175">Coiled coil</keyword>
<name>L0PCS0_PNEJI</name>
<dbReference type="STRING" id="1209962.L0PCS0"/>